<gene>
    <name evidence="3" type="ORF">AVDCRST_MAG17-221</name>
</gene>
<dbReference type="EMBL" id="CADCVV010000012">
    <property type="protein sequence ID" value="CAA9481850.1"/>
    <property type="molecule type" value="Genomic_DNA"/>
</dbReference>
<dbReference type="PRINTS" id="PR01438">
    <property type="entry name" value="UNVRSLSTRESS"/>
</dbReference>
<dbReference type="PANTHER" id="PTHR46268">
    <property type="entry name" value="STRESS RESPONSE PROTEIN NHAX"/>
    <property type="match status" value="1"/>
</dbReference>
<dbReference type="InterPro" id="IPR006016">
    <property type="entry name" value="UspA"/>
</dbReference>
<dbReference type="CDD" id="cd00293">
    <property type="entry name" value="USP-like"/>
    <property type="match status" value="1"/>
</dbReference>
<dbReference type="AlphaFoldDB" id="A0A6J4RTM8"/>
<protein>
    <submittedName>
        <fullName evidence="3">Universal stress protein family 4</fullName>
    </submittedName>
</protein>
<name>A0A6J4RTM8_9ACTN</name>
<reference evidence="3" key="1">
    <citation type="submission" date="2020-02" db="EMBL/GenBank/DDBJ databases">
        <authorList>
            <person name="Meier V. D."/>
        </authorList>
    </citation>
    <scope>NUCLEOTIDE SEQUENCE</scope>
    <source>
        <strain evidence="3">AVDCRST_MAG17</strain>
    </source>
</reference>
<comment type="similarity">
    <text evidence="1">Belongs to the universal stress protein A family.</text>
</comment>
<dbReference type="Gene3D" id="3.40.50.620">
    <property type="entry name" value="HUPs"/>
    <property type="match status" value="1"/>
</dbReference>
<dbReference type="PANTHER" id="PTHR46268:SF15">
    <property type="entry name" value="UNIVERSAL STRESS PROTEIN HP_0031"/>
    <property type="match status" value="1"/>
</dbReference>
<dbReference type="InterPro" id="IPR006015">
    <property type="entry name" value="Universal_stress_UspA"/>
</dbReference>
<dbReference type="Pfam" id="PF00582">
    <property type="entry name" value="Usp"/>
    <property type="match status" value="1"/>
</dbReference>
<accession>A0A6J4RTM8</accession>
<sequence>MFQTIVVGTDGSETAQKAVEEASELAAATGASVHIVRAVAGPGGDPEAELERAAEAAKKAGIEAQTQIVRDDASEALIAAAEEHGADLILIGNKGMTGARRFLLGSVPNDVAHHAPCSVLIARTN</sequence>
<evidence type="ECO:0000256" key="1">
    <source>
        <dbReference type="ARBA" id="ARBA00008791"/>
    </source>
</evidence>
<proteinExistence type="inferred from homology"/>
<feature type="domain" description="UspA" evidence="2">
    <location>
        <begin position="1"/>
        <end position="123"/>
    </location>
</feature>
<dbReference type="SUPFAM" id="SSF52402">
    <property type="entry name" value="Adenine nucleotide alpha hydrolases-like"/>
    <property type="match status" value="1"/>
</dbReference>
<evidence type="ECO:0000259" key="2">
    <source>
        <dbReference type="Pfam" id="PF00582"/>
    </source>
</evidence>
<dbReference type="InterPro" id="IPR014729">
    <property type="entry name" value="Rossmann-like_a/b/a_fold"/>
</dbReference>
<evidence type="ECO:0000313" key="3">
    <source>
        <dbReference type="EMBL" id="CAA9481850.1"/>
    </source>
</evidence>
<organism evidence="3">
    <name type="scientific">uncultured Solirubrobacterales bacterium</name>
    <dbReference type="NCBI Taxonomy" id="768556"/>
    <lineage>
        <taxon>Bacteria</taxon>
        <taxon>Bacillati</taxon>
        <taxon>Actinomycetota</taxon>
        <taxon>Thermoleophilia</taxon>
        <taxon>Solirubrobacterales</taxon>
        <taxon>environmental samples</taxon>
    </lineage>
</organism>